<accession>A0ABW2TK48</accession>
<organism evidence="3 4">
    <name type="scientific">Actinokineospora soli</name>
    <dbReference type="NCBI Taxonomy" id="1048753"/>
    <lineage>
        <taxon>Bacteria</taxon>
        <taxon>Bacillati</taxon>
        <taxon>Actinomycetota</taxon>
        <taxon>Actinomycetes</taxon>
        <taxon>Pseudonocardiales</taxon>
        <taxon>Pseudonocardiaceae</taxon>
        <taxon>Actinokineospora</taxon>
    </lineage>
</organism>
<comment type="caution">
    <text evidence="3">The sequence shown here is derived from an EMBL/GenBank/DDBJ whole genome shotgun (WGS) entry which is preliminary data.</text>
</comment>
<evidence type="ECO:0000256" key="1">
    <source>
        <dbReference type="ARBA" id="ARBA00009981"/>
    </source>
</evidence>
<dbReference type="InterPro" id="IPR036165">
    <property type="entry name" value="YefM-like_sf"/>
</dbReference>
<keyword evidence="4" id="KW-1185">Reference proteome</keyword>
<dbReference type="InterPro" id="IPR051416">
    <property type="entry name" value="phD-YefM_TA_antitoxins"/>
</dbReference>
<evidence type="ECO:0000256" key="2">
    <source>
        <dbReference type="SAM" id="MobiDB-lite"/>
    </source>
</evidence>
<feature type="compositionally biased region" description="Basic and acidic residues" evidence="2">
    <location>
        <begin position="80"/>
        <end position="92"/>
    </location>
</feature>
<dbReference type="Proteomes" id="UP001596512">
    <property type="component" value="Unassembled WGS sequence"/>
</dbReference>
<name>A0ABW2TK48_9PSEU</name>
<sequence length="92" mass="10155">MDRTKVGMRELSHHTARVLALVKSGETVEITDRGKTIARIVPAADDRYAQLVAAGLIRQAQEPFTVADLPEPMANLSGRSTDDLLREQRGDR</sequence>
<gene>
    <name evidence="3" type="ORF">ACFQV2_10450</name>
</gene>
<dbReference type="NCBIfam" id="TIGR01552">
    <property type="entry name" value="phd_fam"/>
    <property type="match status" value="1"/>
</dbReference>
<feature type="region of interest" description="Disordered" evidence="2">
    <location>
        <begin position="70"/>
        <end position="92"/>
    </location>
</feature>
<proteinExistence type="inferred from homology"/>
<evidence type="ECO:0000313" key="4">
    <source>
        <dbReference type="Proteomes" id="UP001596512"/>
    </source>
</evidence>
<comment type="similarity">
    <text evidence="1">Belongs to the phD/YefM antitoxin family.</text>
</comment>
<dbReference type="PANTHER" id="PTHR35377">
    <property type="entry name" value="ANTITOXIN VAPB49-RELATED-RELATED"/>
    <property type="match status" value="1"/>
</dbReference>
<dbReference type="PANTHER" id="PTHR35377:SF5">
    <property type="entry name" value="ANTITOXIN VAPB46"/>
    <property type="match status" value="1"/>
</dbReference>
<evidence type="ECO:0000313" key="3">
    <source>
        <dbReference type="EMBL" id="MFC7613906.1"/>
    </source>
</evidence>
<protein>
    <submittedName>
        <fullName evidence="3">Type II toxin-antitoxin system Phd/YefM family antitoxin</fullName>
    </submittedName>
</protein>
<dbReference type="EMBL" id="JBHTEY010000004">
    <property type="protein sequence ID" value="MFC7613906.1"/>
    <property type="molecule type" value="Genomic_DNA"/>
</dbReference>
<dbReference type="Gene3D" id="3.40.1620.10">
    <property type="entry name" value="YefM-like domain"/>
    <property type="match status" value="1"/>
</dbReference>
<dbReference type="SUPFAM" id="SSF143120">
    <property type="entry name" value="YefM-like"/>
    <property type="match status" value="1"/>
</dbReference>
<reference evidence="4" key="1">
    <citation type="journal article" date="2019" name="Int. J. Syst. Evol. Microbiol.">
        <title>The Global Catalogue of Microorganisms (GCM) 10K type strain sequencing project: providing services to taxonomists for standard genome sequencing and annotation.</title>
        <authorList>
            <consortium name="The Broad Institute Genomics Platform"/>
            <consortium name="The Broad Institute Genome Sequencing Center for Infectious Disease"/>
            <person name="Wu L."/>
            <person name="Ma J."/>
        </authorList>
    </citation>
    <scope>NUCLEOTIDE SEQUENCE [LARGE SCALE GENOMIC DNA]</scope>
    <source>
        <strain evidence="4">JCM 17695</strain>
    </source>
</reference>